<dbReference type="CTD" id="13212644"/>
<proteinExistence type="predicted"/>
<evidence type="ECO:0000313" key="3">
    <source>
        <dbReference type="EMBL" id="CCE67219.1"/>
    </source>
</evidence>
<dbReference type="PANTHER" id="PTHR31897:SF6">
    <property type="entry name" value="DUF19 DOMAIN-CONTAINING PROTEIN"/>
    <property type="match status" value="1"/>
</dbReference>
<protein>
    <submittedName>
        <fullName evidence="3">T20D4.11-like domain-containing protein</fullName>
    </submittedName>
</protein>
<name>H2L022_CAEEL</name>
<keyword evidence="4" id="KW-1185">Reference proteome</keyword>
<dbReference type="PhylomeDB" id="H2L022"/>
<dbReference type="GeneID" id="13212644"/>
<dbReference type="RefSeq" id="NP_001256045.1">
    <property type="nucleotide sequence ID" value="NM_001269116.1"/>
</dbReference>
<dbReference type="KEGG" id="cel:CELE_K03B4.8"/>
<accession>H2L022</accession>
<dbReference type="HOGENOM" id="CLU_058511_1_0_1"/>
<evidence type="ECO:0000259" key="2">
    <source>
        <dbReference type="Pfam" id="PF01579"/>
    </source>
</evidence>
<dbReference type="AlphaFoldDB" id="H2L022"/>
<feature type="domain" description="T20D4.11-like" evidence="2">
    <location>
        <begin position="131"/>
        <end position="247"/>
    </location>
</feature>
<dbReference type="EMBL" id="BX284605">
    <property type="protein sequence ID" value="CCE67219.1"/>
    <property type="molecule type" value="Genomic_DNA"/>
</dbReference>
<evidence type="ECO:0000256" key="1">
    <source>
        <dbReference type="SAM" id="SignalP"/>
    </source>
</evidence>
<dbReference type="OrthoDB" id="5909463at2759"/>
<dbReference type="PANTHER" id="PTHR31897">
    <property type="entry name" value="PROTEIN CBG17011-RELATED"/>
    <property type="match status" value="1"/>
</dbReference>
<feature type="signal peptide" evidence="1">
    <location>
        <begin position="1"/>
        <end position="18"/>
    </location>
</feature>
<dbReference type="WormBase" id="K03B4.8">
    <property type="protein sequence ID" value="CE46634"/>
    <property type="gene ID" value="WBGene00219235"/>
</dbReference>
<gene>
    <name evidence="3" type="ORF">CELE_K03B4.8</name>
    <name evidence="3 5" type="ORF">K03B4.8</name>
</gene>
<dbReference type="InterPro" id="IPR002542">
    <property type="entry name" value="T20D4.11-like_dom"/>
</dbReference>
<organism evidence="3 4">
    <name type="scientific">Caenorhabditis elegans</name>
    <dbReference type="NCBI Taxonomy" id="6239"/>
    <lineage>
        <taxon>Eukaryota</taxon>
        <taxon>Metazoa</taxon>
        <taxon>Ecdysozoa</taxon>
        <taxon>Nematoda</taxon>
        <taxon>Chromadorea</taxon>
        <taxon>Rhabditida</taxon>
        <taxon>Rhabditina</taxon>
        <taxon>Rhabditomorpha</taxon>
        <taxon>Rhabditoidea</taxon>
        <taxon>Rhabditidae</taxon>
        <taxon>Peloderinae</taxon>
        <taxon>Caenorhabditis</taxon>
    </lineage>
</organism>
<dbReference type="PaxDb" id="6239-K03B4.8"/>
<keyword evidence="1" id="KW-0732">Signal</keyword>
<sequence length="263" mass="30112">MILFQKTVVFSLFAFATSLILESEDVRDCVKWICSDALKTPDGCIKRIKYVPVDGPVEIGKTCFSESIKSVCRILKTKDTEKNYNTFLDDITKITANESDCYDPFNVFKQCRLVQFGRNALQMLVDYNYPNKNVDAKHVAKISKQCQIVKNLTDHCTPFDSSVDFIVEGCDVINLKQTSFMDCLSKLRKTNPNLSKYTCENFDIQTKNITTLKRIFTADKWCMEWIMRKHCGESSVVDFQKNAATFVININTTLSFFSGYNSI</sequence>
<dbReference type="Pfam" id="PF01579">
    <property type="entry name" value="DUF19"/>
    <property type="match status" value="1"/>
</dbReference>
<reference evidence="3 4" key="1">
    <citation type="journal article" date="1998" name="Science">
        <title>Genome sequence of the nematode C. elegans: a platform for investigating biology.</title>
        <authorList>
            <consortium name="The C. elegans sequencing consortium"/>
            <person name="Sulson J.E."/>
            <person name="Waterston R."/>
        </authorList>
    </citation>
    <scope>NUCLEOTIDE SEQUENCE [LARGE SCALE GENOMIC DNA]</scope>
    <source>
        <strain evidence="3 4">Bristol N2</strain>
    </source>
</reference>
<evidence type="ECO:0000313" key="5">
    <source>
        <dbReference type="WormBase" id="K03B4.8"/>
    </source>
</evidence>
<dbReference type="InParanoid" id="H2L022"/>
<dbReference type="Proteomes" id="UP000001940">
    <property type="component" value="Chromosome V"/>
</dbReference>
<dbReference type="AGR" id="WB:WBGene00219235"/>
<feature type="chain" id="PRO_5003563900" evidence="1">
    <location>
        <begin position="19"/>
        <end position="263"/>
    </location>
</feature>
<evidence type="ECO:0000313" key="4">
    <source>
        <dbReference type="Proteomes" id="UP000001940"/>
    </source>
</evidence>